<feature type="binding site" evidence="8">
    <location>
        <begin position="142"/>
        <end position="144"/>
    </location>
    <ligand>
        <name>FAD</name>
        <dbReference type="ChEBI" id="CHEBI:57692"/>
    </ligand>
</feature>
<keyword evidence="4 10" id="KW-0560">Oxidoreductase</keyword>
<keyword evidence="3 8" id="KW-0274">FAD</keyword>
<dbReference type="GO" id="GO:0045454">
    <property type="term" value="P:cell redox homeostasis"/>
    <property type="evidence" value="ECO:0007669"/>
    <property type="project" value="InterPro"/>
</dbReference>
<evidence type="ECO:0000256" key="7">
    <source>
        <dbReference type="PIRSR" id="PIRSR000350-2"/>
    </source>
</evidence>
<evidence type="ECO:0000256" key="1">
    <source>
        <dbReference type="ARBA" id="ARBA00007532"/>
    </source>
</evidence>
<keyword evidence="5" id="KW-1015">Disulfide bond</keyword>
<proteinExistence type="inferred from homology"/>
<evidence type="ECO:0000256" key="10">
    <source>
        <dbReference type="RuleBase" id="RU003691"/>
    </source>
</evidence>
<evidence type="ECO:0000256" key="5">
    <source>
        <dbReference type="ARBA" id="ARBA00023157"/>
    </source>
</evidence>
<keyword evidence="14" id="KW-1185">Reference proteome</keyword>
<keyword evidence="6 10" id="KW-0676">Redox-active center</keyword>
<reference evidence="13 14" key="1">
    <citation type="submission" date="2019-08" db="EMBL/GenBank/DDBJ databases">
        <title>Marinobacter ZYF650 sp. nov., a marine bacterium isolated from seawater of the Mariana trench.</title>
        <authorList>
            <person name="Ahmad W."/>
        </authorList>
    </citation>
    <scope>NUCLEOTIDE SEQUENCE [LARGE SCALE GENOMIC DNA]</scope>
    <source>
        <strain evidence="13 14">ZYF650</strain>
    </source>
</reference>
<evidence type="ECO:0000256" key="2">
    <source>
        <dbReference type="ARBA" id="ARBA00022630"/>
    </source>
</evidence>
<dbReference type="Pfam" id="PF07992">
    <property type="entry name" value="Pyr_redox_2"/>
    <property type="match status" value="1"/>
</dbReference>
<evidence type="ECO:0000259" key="12">
    <source>
        <dbReference type="Pfam" id="PF07992"/>
    </source>
</evidence>
<protein>
    <submittedName>
        <fullName evidence="13">Glutathione-disulfide reductase</fullName>
        <ecNumber evidence="13">1.8.1.7</ecNumber>
    </submittedName>
</protein>
<dbReference type="GO" id="GO:0034599">
    <property type="term" value="P:cellular response to oxidative stress"/>
    <property type="evidence" value="ECO:0007669"/>
    <property type="project" value="TreeGrafter"/>
</dbReference>
<evidence type="ECO:0000256" key="3">
    <source>
        <dbReference type="ARBA" id="ARBA00022827"/>
    </source>
</evidence>
<dbReference type="GO" id="GO:0004362">
    <property type="term" value="F:glutathione-disulfide reductase (NADPH) activity"/>
    <property type="evidence" value="ECO:0007669"/>
    <property type="project" value="UniProtKB-EC"/>
</dbReference>
<accession>A0A5B0VHT5</accession>
<keyword evidence="8" id="KW-0520">NAD</keyword>
<dbReference type="PROSITE" id="PS00076">
    <property type="entry name" value="PYRIDINE_REDOX_1"/>
    <property type="match status" value="1"/>
</dbReference>
<dbReference type="Proteomes" id="UP000323161">
    <property type="component" value="Unassembled WGS sequence"/>
</dbReference>
<evidence type="ECO:0000256" key="6">
    <source>
        <dbReference type="ARBA" id="ARBA00023284"/>
    </source>
</evidence>
<evidence type="ECO:0000313" key="13">
    <source>
        <dbReference type="EMBL" id="KAA1173968.1"/>
    </source>
</evidence>
<dbReference type="EC" id="1.8.1.7" evidence="13"/>
<keyword evidence="8" id="KW-0547">Nucleotide-binding</keyword>
<dbReference type="InterPro" id="IPR036188">
    <property type="entry name" value="FAD/NAD-bd_sf"/>
</dbReference>
<feature type="domain" description="Pyridine nucleotide-disulphide oxidoreductase dimerisation" evidence="11">
    <location>
        <begin position="340"/>
        <end position="448"/>
    </location>
</feature>
<evidence type="ECO:0000256" key="8">
    <source>
        <dbReference type="PIRSR" id="PIRSR000350-3"/>
    </source>
</evidence>
<keyword evidence="2 10" id="KW-0285">Flavoprotein</keyword>
<feature type="binding site" evidence="8">
    <location>
        <position position="305"/>
    </location>
    <ligand>
        <name>NAD(+)</name>
        <dbReference type="ChEBI" id="CHEBI:57540"/>
    </ligand>
</feature>
<comment type="caution">
    <text evidence="13">The sequence shown here is derived from an EMBL/GenBank/DDBJ whole genome shotgun (WGS) entry which is preliminary data.</text>
</comment>
<name>A0A5B0VHT5_9GAMM</name>
<organism evidence="13 14">
    <name type="scientific">Marinobacter salinexigens</name>
    <dbReference type="NCBI Taxonomy" id="2919747"/>
    <lineage>
        <taxon>Bacteria</taxon>
        <taxon>Pseudomonadati</taxon>
        <taxon>Pseudomonadota</taxon>
        <taxon>Gammaproteobacteria</taxon>
        <taxon>Pseudomonadales</taxon>
        <taxon>Marinobacteraceae</taxon>
        <taxon>Marinobacter</taxon>
    </lineage>
</organism>
<dbReference type="InterPro" id="IPR001100">
    <property type="entry name" value="Pyr_nuc-diS_OxRdtase"/>
</dbReference>
<dbReference type="GO" id="GO:0050660">
    <property type="term" value="F:flavin adenine dinucleotide binding"/>
    <property type="evidence" value="ECO:0007669"/>
    <property type="project" value="InterPro"/>
</dbReference>
<evidence type="ECO:0000259" key="11">
    <source>
        <dbReference type="Pfam" id="PF02852"/>
    </source>
</evidence>
<dbReference type="InterPro" id="IPR016156">
    <property type="entry name" value="FAD/NAD-linked_Rdtase_dimer_sf"/>
</dbReference>
<dbReference type="InterPro" id="IPR023753">
    <property type="entry name" value="FAD/NAD-binding_dom"/>
</dbReference>
<feature type="binding site" evidence="8">
    <location>
        <begin position="177"/>
        <end position="184"/>
    </location>
    <ligand>
        <name>NAD(+)</name>
        <dbReference type="ChEBI" id="CHEBI:57540"/>
    </ligand>
</feature>
<dbReference type="PANTHER" id="PTHR42737">
    <property type="entry name" value="GLUTATHIONE REDUCTASE"/>
    <property type="match status" value="1"/>
</dbReference>
<dbReference type="AlphaFoldDB" id="A0A5B0VHT5"/>
<dbReference type="PANTHER" id="PTHR42737:SF2">
    <property type="entry name" value="GLUTATHIONE REDUCTASE"/>
    <property type="match status" value="1"/>
</dbReference>
<dbReference type="Pfam" id="PF02852">
    <property type="entry name" value="Pyr_redox_dim"/>
    <property type="match status" value="1"/>
</dbReference>
<dbReference type="EMBL" id="VTUU01000004">
    <property type="protein sequence ID" value="KAA1173968.1"/>
    <property type="molecule type" value="Genomic_DNA"/>
</dbReference>
<dbReference type="PRINTS" id="PR00368">
    <property type="entry name" value="FADPNR"/>
</dbReference>
<gene>
    <name evidence="13" type="primary">gorA</name>
    <name evidence="13" type="ORF">FWJ25_11225</name>
</gene>
<dbReference type="GO" id="GO:0006749">
    <property type="term" value="P:glutathione metabolic process"/>
    <property type="evidence" value="ECO:0007669"/>
    <property type="project" value="TreeGrafter"/>
</dbReference>
<dbReference type="SUPFAM" id="SSF51905">
    <property type="entry name" value="FAD/NAD(P)-binding domain"/>
    <property type="match status" value="1"/>
</dbReference>
<dbReference type="InterPro" id="IPR012999">
    <property type="entry name" value="Pyr_OxRdtase_I_AS"/>
</dbReference>
<feature type="binding site" evidence="8">
    <location>
        <position position="53"/>
    </location>
    <ligand>
        <name>FAD</name>
        <dbReference type="ChEBI" id="CHEBI:57692"/>
    </ligand>
</feature>
<dbReference type="InterPro" id="IPR004099">
    <property type="entry name" value="Pyr_nucl-diS_OxRdtase_dimer"/>
</dbReference>
<dbReference type="SUPFAM" id="SSF55424">
    <property type="entry name" value="FAD/NAD-linked reductases, dimerisation (C-terminal) domain"/>
    <property type="match status" value="1"/>
</dbReference>
<feature type="binding site" evidence="8">
    <location>
        <position position="264"/>
    </location>
    <ligand>
        <name>NAD(+)</name>
        <dbReference type="ChEBI" id="CHEBI:57540"/>
    </ligand>
</feature>
<comment type="similarity">
    <text evidence="1 10">Belongs to the class-I pyridine nucleotide-disulfide oxidoreductase family.</text>
</comment>
<comment type="cofactor">
    <cofactor evidence="8">
        <name>FAD</name>
        <dbReference type="ChEBI" id="CHEBI:57692"/>
    </cofactor>
    <text evidence="8">Binds 1 FAD per subunit.</text>
</comment>
<evidence type="ECO:0000256" key="9">
    <source>
        <dbReference type="PIRSR" id="PIRSR000350-4"/>
    </source>
</evidence>
<evidence type="ECO:0000256" key="4">
    <source>
        <dbReference type="ARBA" id="ARBA00023002"/>
    </source>
</evidence>
<feature type="domain" description="FAD/NAD(P)-binding" evidence="12">
    <location>
        <begin position="7"/>
        <end position="320"/>
    </location>
</feature>
<feature type="active site" description="Proton acceptor" evidence="7">
    <location>
        <position position="438"/>
    </location>
</feature>
<dbReference type="PRINTS" id="PR00411">
    <property type="entry name" value="PNDRDTASEI"/>
</dbReference>
<dbReference type="Gene3D" id="3.30.390.30">
    <property type="match status" value="1"/>
</dbReference>
<dbReference type="InterPro" id="IPR046952">
    <property type="entry name" value="GSHR/TRXR-like"/>
</dbReference>
<sequence>MSDTHDFDLIVIGAGSGGVRLARMSAQRGAKVAVVESRYLGGTCVNVGCVPKKLFVYGSHVHEDLEDAAGYGWKLPLDEARFEWPTLVANKNAEIERLNGIYGRLLENAGVTVIEGTASLADANTVVVGDKQYTAGHITIATGSWPVVPDIPGKESVLTSNEMFYLPQLPKHAVVWGGGYIAVEFAGILNGLGVETTLLYRGDLFLRGFDEDIRRFTEQEMRKKGIDLQFGVNIEAVEAENSHYKVRLTNGEILETGLVMAATGRKALVDGLGLTELGVTLNASGHVVVDDHFQTAVPSITALGDVIGTPQLTPVAIAQAMVLSRRLFGDGQGDMDYSAIPTAVFCQPNIGTVGLTEDEARAQGHTLRIYRSEFRPMKHTLSGRDERCLMKLVVDDETDKVLGAHMVGADAGEITQGLAVAIKAGATKAQFDATIGIHPTSAEEFVTMREPVA</sequence>
<dbReference type="PIRSF" id="PIRSF000350">
    <property type="entry name" value="Mercury_reductase_MerA"/>
    <property type="match status" value="1"/>
</dbReference>
<feature type="disulfide bond" description="Redox-active" evidence="9">
    <location>
        <begin position="44"/>
        <end position="49"/>
    </location>
</feature>
<evidence type="ECO:0000313" key="14">
    <source>
        <dbReference type="Proteomes" id="UP000323161"/>
    </source>
</evidence>
<dbReference type="Gene3D" id="3.50.50.60">
    <property type="entry name" value="FAD/NAD(P)-binding domain"/>
    <property type="match status" value="2"/>
</dbReference>
<dbReference type="RefSeq" id="WP_149600364.1">
    <property type="nucleotide sequence ID" value="NZ_VTUU01000004.1"/>
</dbReference>
<dbReference type="NCBIfam" id="NF004776">
    <property type="entry name" value="PRK06116.1"/>
    <property type="match status" value="1"/>
</dbReference>
<dbReference type="GO" id="GO:0005829">
    <property type="term" value="C:cytosol"/>
    <property type="evidence" value="ECO:0007669"/>
    <property type="project" value="TreeGrafter"/>
</dbReference>